<dbReference type="STRING" id="3821.A0A151RTA6"/>
<reference evidence="2" key="1">
    <citation type="journal article" date="2012" name="Nat. Biotechnol.">
        <title>Draft genome sequence of pigeonpea (Cajanus cajan), an orphan legume crop of resource-poor farmers.</title>
        <authorList>
            <person name="Varshney R.K."/>
            <person name="Chen W."/>
            <person name="Li Y."/>
            <person name="Bharti A.K."/>
            <person name="Saxena R.K."/>
            <person name="Schlueter J.A."/>
            <person name="Donoghue M.T."/>
            <person name="Azam S."/>
            <person name="Fan G."/>
            <person name="Whaley A.M."/>
            <person name="Farmer A.D."/>
            <person name="Sheridan J."/>
            <person name="Iwata A."/>
            <person name="Tuteja R."/>
            <person name="Penmetsa R.V."/>
            <person name="Wu W."/>
            <person name="Upadhyaya H.D."/>
            <person name="Yang S.P."/>
            <person name="Shah T."/>
            <person name="Saxena K.B."/>
            <person name="Michael T."/>
            <person name="McCombie W.R."/>
            <person name="Yang B."/>
            <person name="Zhang G."/>
            <person name="Yang H."/>
            <person name="Wang J."/>
            <person name="Spillane C."/>
            <person name="Cook D.R."/>
            <person name="May G.D."/>
            <person name="Xu X."/>
            <person name="Jackson S.A."/>
        </authorList>
    </citation>
    <scope>NUCLEOTIDE SEQUENCE [LARGE SCALE GENOMIC DNA]</scope>
</reference>
<dbReference type="InterPro" id="IPR018289">
    <property type="entry name" value="MULE_transposase_dom"/>
</dbReference>
<evidence type="ECO:0000259" key="1">
    <source>
        <dbReference type="Pfam" id="PF10551"/>
    </source>
</evidence>
<sequence length="111" mass="12943">MDIDEQIKNVFWTDANMILDYGYFVDVSLDTTYNRPLALFSGFNHYKGIVIFGATLLYDETTKSFKWLIETFLEAHNQQKSQTIFTDQDQAMAKALVEVMLEIHHGLCTWH</sequence>
<accession>A0A151RTA6</accession>
<dbReference type="PANTHER" id="PTHR47718">
    <property type="entry name" value="OS01G0519700 PROTEIN"/>
    <property type="match status" value="1"/>
</dbReference>
<dbReference type="OMA" id="YRRIQFR"/>
<proteinExistence type="predicted"/>
<dbReference type="PANTHER" id="PTHR47718:SF2">
    <property type="entry name" value="PROTEIN FAR1-RELATED SEQUENCE 5-LIKE"/>
    <property type="match status" value="1"/>
</dbReference>
<dbReference type="Pfam" id="PF10551">
    <property type="entry name" value="MULE"/>
    <property type="match status" value="1"/>
</dbReference>
<name>A0A151RTA6_CAJCA</name>
<organism evidence="2 3">
    <name type="scientific">Cajanus cajan</name>
    <name type="common">Pigeon pea</name>
    <name type="synonym">Cajanus indicus</name>
    <dbReference type="NCBI Taxonomy" id="3821"/>
    <lineage>
        <taxon>Eukaryota</taxon>
        <taxon>Viridiplantae</taxon>
        <taxon>Streptophyta</taxon>
        <taxon>Embryophyta</taxon>
        <taxon>Tracheophyta</taxon>
        <taxon>Spermatophyta</taxon>
        <taxon>Magnoliopsida</taxon>
        <taxon>eudicotyledons</taxon>
        <taxon>Gunneridae</taxon>
        <taxon>Pentapetalae</taxon>
        <taxon>rosids</taxon>
        <taxon>fabids</taxon>
        <taxon>Fabales</taxon>
        <taxon>Fabaceae</taxon>
        <taxon>Papilionoideae</taxon>
        <taxon>50 kb inversion clade</taxon>
        <taxon>NPAAA clade</taxon>
        <taxon>indigoferoid/millettioid clade</taxon>
        <taxon>Phaseoleae</taxon>
        <taxon>Cajanus</taxon>
    </lineage>
</organism>
<dbReference type="EMBL" id="KQ483579">
    <property type="protein sequence ID" value="KYP45782.1"/>
    <property type="molecule type" value="Genomic_DNA"/>
</dbReference>
<protein>
    <submittedName>
        <fullName evidence="2">Protein FAR-RED ELONGATED HYPOCOTYL 3</fullName>
    </submittedName>
</protein>
<evidence type="ECO:0000313" key="2">
    <source>
        <dbReference type="EMBL" id="KYP45782.1"/>
    </source>
</evidence>
<dbReference type="Gramene" id="C.cajan_36016.t">
    <property type="protein sequence ID" value="C.cajan_36016.t"/>
    <property type="gene ID" value="C.cajan_36016"/>
</dbReference>
<gene>
    <name evidence="2" type="ORF">KK1_032653</name>
</gene>
<dbReference type="AlphaFoldDB" id="A0A151RTA6"/>
<dbReference type="Proteomes" id="UP000075243">
    <property type="component" value="Unassembled WGS sequence"/>
</dbReference>
<feature type="domain" description="MULE transposase" evidence="1">
    <location>
        <begin position="31"/>
        <end position="111"/>
    </location>
</feature>
<keyword evidence="3" id="KW-1185">Reference proteome</keyword>
<evidence type="ECO:0000313" key="3">
    <source>
        <dbReference type="Proteomes" id="UP000075243"/>
    </source>
</evidence>